<dbReference type="Proteomes" id="UP000250079">
    <property type="component" value="Chromosome"/>
</dbReference>
<evidence type="ECO:0008006" key="3">
    <source>
        <dbReference type="Google" id="ProtNLM"/>
    </source>
</evidence>
<gene>
    <name evidence="1" type="ORF">IMCC3135_03675</name>
</gene>
<dbReference type="Gene3D" id="3.40.50.150">
    <property type="entry name" value="Vaccinia Virus protein VP39"/>
    <property type="match status" value="1"/>
</dbReference>
<evidence type="ECO:0000313" key="1">
    <source>
        <dbReference type="EMBL" id="ASJ70848.1"/>
    </source>
</evidence>
<dbReference type="Pfam" id="PF06080">
    <property type="entry name" value="DUF938"/>
    <property type="match status" value="1"/>
</dbReference>
<reference evidence="1 2" key="1">
    <citation type="submission" date="2016-12" db="EMBL/GenBank/DDBJ databases">
        <authorList>
            <person name="Song W.-J."/>
            <person name="Kurnit D.M."/>
        </authorList>
    </citation>
    <scope>NUCLEOTIDE SEQUENCE [LARGE SCALE GENOMIC DNA]</scope>
    <source>
        <strain evidence="1 2">IMCC3135</strain>
    </source>
</reference>
<proteinExistence type="predicted"/>
<sequence length="203" mass="22388">MSLTNQKPYAPSAERNKQFILETLKDELISDDVVLEFGSGTGQHLSHFAAHLPDVTWQPTDLADKLPGIQQWIAESGCQNILAPLELDLSCTQNPDIKVSVCYSANTLHIVSWSLVGQLFRRAASLLGNTGKLCIYGPYKFNGQHISEGNQQFDLQLRSSDPDSGIRDTGELDQLAIENGFSAARVISLPANNHLLIWGRSRE</sequence>
<dbReference type="InterPro" id="IPR029063">
    <property type="entry name" value="SAM-dependent_MTases_sf"/>
</dbReference>
<keyword evidence="2" id="KW-1185">Reference proteome</keyword>
<evidence type="ECO:0000313" key="2">
    <source>
        <dbReference type="Proteomes" id="UP000250079"/>
    </source>
</evidence>
<dbReference type="PANTHER" id="PTHR20974:SF0">
    <property type="entry name" value="UPF0585 PROTEIN CG18661"/>
    <property type="match status" value="1"/>
</dbReference>
<dbReference type="InterPro" id="IPR010342">
    <property type="entry name" value="DUF938"/>
</dbReference>
<dbReference type="KEGG" id="gai:IMCC3135_03675"/>
<name>A0A2Z2NM44_9GAMM</name>
<dbReference type="OrthoDB" id="5563826at2"/>
<protein>
    <recommendedName>
        <fullName evidence="3">Methylase</fullName>
    </recommendedName>
</protein>
<dbReference type="PANTHER" id="PTHR20974">
    <property type="entry name" value="UPF0585 PROTEIN CG18661"/>
    <property type="match status" value="1"/>
</dbReference>
<dbReference type="AlphaFoldDB" id="A0A2Z2NM44"/>
<dbReference type="RefSeq" id="WP_088916345.1">
    <property type="nucleotide sequence ID" value="NZ_CP018632.1"/>
</dbReference>
<organism evidence="1 2">
    <name type="scientific">Granulosicoccus antarcticus IMCC3135</name>
    <dbReference type="NCBI Taxonomy" id="1192854"/>
    <lineage>
        <taxon>Bacteria</taxon>
        <taxon>Pseudomonadati</taxon>
        <taxon>Pseudomonadota</taxon>
        <taxon>Gammaproteobacteria</taxon>
        <taxon>Chromatiales</taxon>
        <taxon>Granulosicoccaceae</taxon>
        <taxon>Granulosicoccus</taxon>
    </lineage>
</organism>
<accession>A0A2Z2NM44</accession>
<dbReference type="EMBL" id="CP018632">
    <property type="protein sequence ID" value="ASJ70848.1"/>
    <property type="molecule type" value="Genomic_DNA"/>
</dbReference>
<dbReference type="SUPFAM" id="SSF53335">
    <property type="entry name" value="S-adenosyl-L-methionine-dependent methyltransferases"/>
    <property type="match status" value="1"/>
</dbReference>